<protein>
    <submittedName>
        <fullName evidence="1">Uncharacterized protein</fullName>
    </submittedName>
</protein>
<keyword evidence="2" id="KW-1185">Reference proteome</keyword>
<name>A0A5B7FW23_PORTR</name>
<organism evidence="1 2">
    <name type="scientific">Portunus trituberculatus</name>
    <name type="common">Swimming crab</name>
    <name type="synonym">Neptunus trituberculatus</name>
    <dbReference type="NCBI Taxonomy" id="210409"/>
    <lineage>
        <taxon>Eukaryota</taxon>
        <taxon>Metazoa</taxon>
        <taxon>Ecdysozoa</taxon>
        <taxon>Arthropoda</taxon>
        <taxon>Crustacea</taxon>
        <taxon>Multicrustacea</taxon>
        <taxon>Malacostraca</taxon>
        <taxon>Eumalacostraca</taxon>
        <taxon>Eucarida</taxon>
        <taxon>Decapoda</taxon>
        <taxon>Pleocyemata</taxon>
        <taxon>Brachyura</taxon>
        <taxon>Eubrachyura</taxon>
        <taxon>Portunoidea</taxon>
        <taxon>Portunidae</taxon>
        <taxon>Portuninae</taxon>
        <taxon>Portunus</taxon>
    </lineage>
</organism>
<accession>A0A5B7FW23</accession>
<dbReference type="EMBL" id="VSRR010008318">
    <property type="protein sequence ID" value="MPC48504.1"/>
    <property type="molecule type" value="Genomic_DNA"/>
</dbReference>
<evidence type="ECO:0000313" key="2">
    <source>
        <dbReference type="Proteomes" id="UP000324222"/>
    </source>
</evidence>
<reference evidence="1 2" key="1">
    <citation type="submission" date="2019-05" db="EMBL/GenBank/DDBJ databases">
        <title>Another draft genome of Portunus trituberculatus and its Hox gene families provides insights of decapod evolution.</title>
        <authorList>
            <person name="Jeong J.-H."/>
            <person name="Song I."/>
            <person name="Kim S."/>
            <person name="Choi T."/>
            <person name="Kim D."/>
            <person name="Ryu S."/>
            <person name="Kim W."/>
        </authorList>
    </citation>
    <scope>NUCLEOTIDE SEQUENCE [LARGE SCALE GENOMIC DNA]</scope>
    <source>
        <tissue evidence="1">Muscle</tissue>
    </source>
</reference>
<gene>
    <name evidence="1" type="ORF">E2C01_042279</name>
</gene>
<dbReference type="AlphaFoldDB" id="A0A5B7FW23"/>
<dbReference type="Proteomes" id="UP000324222">
    <property type="component" value="Unassembled WGS sequence"/>
</dbReference>
<proteinExistence type="predicted"/>
<comment type="caution">
    <text evidence="1">The sequence shown here is derived from an EMBL/GenBank/DDBJ whole genome shotgun (WGS) entry which is preliminary data.</text>
</comment>
<evidence type="ECO:0000313" key="1">
    <source>
        <dbReference type="EMBL" id="MPC48504.1"/>
    </source>
</evidence>
<dbReference type="OrthoDB" id="2017643at2759"/>
<sequence length="151" mass="16126">MGRGLLRHSRLRHLLPPDMPQPIHATRHTNVVMPLKAPRADRYHHSSIPSMSAPFRGSGSRSIATTCDSSGSVWALSLSHCSTRSWVCLHSIHSTAVVSRSSDSGAGITISGPTLRRRVCLTLSTRACVRASDVTVLAEGGSGLSNISMNC</sequence>